<dbReference type="PROSITE" id="PS50017">
    <property type="entry name" value="DEATH_DOMAIN"/>
    <property type="match status" value="1"/>
</dbReference>
<reference evidence="4 5" key="1">
    <citation type="submission" date="2024-04" db="EMBL/GenBank/DDBJ databases">
        <authorList>
            <consortium name="Genoscope - CEA"/>
            <person name="William W."/>
        </authorList>
    </citation>
    <scope>NUCLEOTIDE SEQUENCE [LARGE SCALE GENOMIC DNA]</scope>
</reference>
<dbReference type="Proteomes" id="UP001497497">
    <property type="component" value="Unassembled WGS sequence"/>
</dbReference>
<comment type="caution">
    <text evidence="4">The sequence shown here is derived from an EMBL/GenBank/DDBJ whole genome shotgun (WGS) entry which is preliminary data.</text>
</comment>
<protein>
    <recommendedName>
        <fullName evidence="3">Death domain-containing protein</fullName>
    </recommendedName>
</protein>
<feature type="domain" description="Death" evidence="3">
    <location>
        <begin position="355"/>
        <end position="416"/>
    </location>
</feature>
<dbReference type="AlphaFoldDB" id="A0AAV2HSY4"/>
<dbReference type="Pfam" id="PF00531">
    <property type="entry name" value="Death"/>
    <property type="match status" value="1"/>
</dbReference>
<feature type="compositionally biased region" description="Basic and acidic residues" evidence="2">
    <location>
        <begin position="18"/>
        <end position="31"/>
    </location>
</feature>
<feature type="compositionally biased region" description="Basic residues" evidence="2">
    <location>
        <begin position="651"/>
        <end position="660"/>
    </location>
</feature>
<dbReference type="EMBL" id="CAXITT010000234">
    <property type="protein sequence ID" value="CAL1536622.1"/>
    <property type="molecule type" value="Genomic_DNA"/>
</dbReference>
<evidence type="ECO:0000259" key="3">
    <source>
        <dbReference type="PROSITE" id="PS50017"/>
    </source>
</evidence>
<dbReference type="Gene3D" id="1.10.533.10">
    <property type="entry name" value="Death Domain, Fas"/>
    <property type="match status" value="1"/>
</dbReference>
<sequence length="671" mass="75895">MSNRERRSVSLGRHRDRGSRDQIKPPEEDFSTRHNISNFLLTLQRVQASEEENRQLRKENQLLRQRTRSSRLSSSSFRERPTCDTLEQTILPDEEDKVIAADVKRHSLLFVGDSITASPEHAALEAQYKKLQEDFETVKEFLKHLFQHALTISSNDVRSPYKDGRDKCDVNTYNPAHSKQLEHSLQDIHGQINQIRNSQDRQQLKMEQVQKALDNVLCQSSVRNDVTMRIVRQQDKMRELTRHASFLEAQLLAKAISLRQAEEQTRRVALVGQAMETLIGTNGKNLKGSSKEELHKVTEQINQLGRRTDTCTCKMQTVQQLISHVTAATSQGQTLNDTKPPADVIDAMSKLERLVGSDWHRLGRMLGLNSDCLDDIGKFTNFDLTSRVEKVMMTWVKLNKGANAEGLQQGLDKMDRDVLLIAEQPMCKDWVQLPPEVTTYCIAHLVDAPSIINALASQGVIGQDSRAFILNASQEHRRAGRLLQSVVYMGVQSLLLLITALDRHNQNVVANKIRSSLPCHYVTSESKLHSFAPEDNSKSHRLSSNLSTPRSASKDTPQNKTPSKTSTPDGSKSSEKQPRKKRSRSLFARKNKLRDSELESEIAVDMQGDYNYYYPAINLNALNTTTSSGSGSIGSNERRDDSHYEAQSRRQYGRINHHSSRAPQASEEVIV</sequence>
<feature type="coiled-coil region" evidence="1">
    <location>
        <begin position="192"/>
        <end position="250"/>
    </location>
</feature>
<dbReference type="InterPro" id="IPR000488">
    <property type="entry name" value="Death_dom"/>
</dbReference>
<feature type="compositionally biased region" description="Basic and acidic residues" evidence="2">
    <location>
        <begin position="51"/>
        <end position="61"/>
    </location>
</feature>
<organism evidence="4 5">
    <name type="scientific">Lymnaea stagnalis</name>
    <name type="common">Great pond snail</name>
    <name type="synonym">Helix stagnalis</name>
    <dbReference type="NCBI Taxonomy" id="6523"/>
    <lineage>
        <taxon>Eukaryota</taxon>
        <taxon>Metazoa</taxon>
        <taxon>Spiralia</taxon>
        <taxon>Lophotrochozoa</taxon>
        <taxon>Mollusca</taxon>
        <taxon>Gastropoda</taxon>
        <taxon>Heterobranchia</taxon>
        <taxon>Euthyneura</taxon>
        <taxon>Panpulmonata</taxon>
        <taxon>Hygrophila</taxon>
        <taxon>Lymnaeoidea</taxon>
        <taxon>Lymnaeidae</taxon>
        <taxon>Lymnaea</taxon>
    </lineage>
</organism>
<feature type="region of interest" description="Disordered" evidence="2">
    <location>
        <begin position="1"/>
        <end position="31"/>
    </location>
</feature>
<feature type="compositionally biased region" description="Basic residues" evidence="2">
    <location>
        <begin position="578"/>
        <end position="592"/>
    </location>
</feature>
<evidence type="ECO:0000256" key="1">
    <source>
        <dbReference type="SAM" id="Coils"/>
    </source>
</evidence>
<gene>
    <name evidence="4" type="ORF">GSLYS_00010535001</name>
</gene>
<dbReference type="GO" id="GO:0007165">
    <property type="term" value="P:signal transduction"/>
    <property type="evidence" value="ECO:0007669"/>
    <property type="project" value="InterPro"/>
</dbReference>
<accession>A0AAV2HSY4</accession>
<feature type="compositionally biased region" description="Polar residues" evidence="2">
    <location>
        <begin position="542"/>
        <end position="571"/>
    </location>
</feature>
<dbReference type="InterPro" id="IPR011029">
    <property type="entry name" value="DEATH-like_dom_sf"/>
</dbReference>
<name>A0AAV2HSY4_LYMST</name>
<feature type="region of interest" description="Disordered" evidence="2">
    <location>
        <begin position="50"/>
        <end position="80"/>
    </location>
</feature>
<evidence type="ECO:0000313" key="4">
    <source>
        <dbReference type="EMBL" id="CAL1536622.1"/>
    </source>
</evidence>
<proteinExistence type="predicted"/>
<dbReference type="CDD" id="cd01670">
    <property type="entry name" value="Death"/>
    <property type="match status" value="1"/>
</dbReference>
<keyword evidence="1" id="KW-0175">Coiled coil</keyword>
<keyword evidence="5" id="KW-1185">Reference proteome</keyword>
<evidence type="ECO:0000313" key="5">
    <source>
        <dbReference type="Proteomes" id="UP001497497"/>
    </source>
</evidence>
<feature type="region of interest" description="Disordered" evidence="2">
    <location>
        <begin position="627"/>
        <end position="671"/>
    </location>
</feature>
<feature type="compositionally biased region" description="Basic and acidic residues" evidence="2">
    <location>
        <begin position="636"/>
        <end position="648"/>
    </location>
</feature>
<feature type="region of interest" description="Disordered" evidence="2">
    <location>
        <begin position="530"/>
        <end position="594"/>
    </location>
</feature>
<evidence type="ECO:0000256" key="2">
    <source>
        <dbReference type="SAM" id="MobiDB-lite"/>
    </source>
</evidence>